<evidence type="ECO:0000313" key="1">
    <source>
        <dbReference type="EMBL" id="BDI32024.1"/>
    </source>
</evidence>
<evidence type="ECO:0000313" key="2">
    <source>
        <dbReference type="Proteomes" id="UP000287394"/>
    </source>
</evidence>
<proteinExistence type="predicted"/>
<protein>
    <submittedName>
        <fullName evidence="1">Uncharacterized protein</fullName>
    </submittedName>
</protein>
<gene>
    <name evidence="1" type="ORF">CCAX7_40750</name>
</gene>
<dbReference type="KEGG" id="ccot:CCAX7_40750"/>
<sequence>MMNRSPWKIPACVILASLALAPRPAQAQDIVGKVIAGYQGWFSVKGDGSPVGSLTKREGNYHGNFECYPDMREFPDSEQFANPNKWGPLPNGNPSKTFASDRDFTIKRHVGWMKQYGIDVAAIQRFGDVYSDITYKYQKNDVTTKMMRACEKTGVKFYIEYDASGSGGGGWGPDWVASIEKDWTNFAVGQRIAASPAYARQNGKPVVELWGMGLDGNNISKDPQQWLALVRWFQSHGYYVIGGVPTGWNGQGGFHDMLPGFDDVYLACNAINPWAVGRFSGADGADRYAASNLKPEAAWCKQHGIDYIPCVYPGTSFFNSNGKTKNIIPRVGGTLMWAQFANLRSLGLKTCFVSMFDEYNEATQIAKSAEDPSFTPTDHWFLWLDADGISLSSDFYLRLTHDGANMIKGRTPLTRTLPTKPWNDLLATSFESGQPAASSPDAAYNKSPRNIADAQCAVTSDKAQSGSASLAYSGTASGGAATYCYYKVFDVTNSPKTITPNTLLYYWIYPEQDNGRYAGVDILFTDGTTLRTSKCVDQNGHPLRPSAGHGGEIPLGAWSVVTSRLGSLAGKKIRKVWVAFDRPGAKGEYRGYIDDIRISN</sequence>
<dbReference type="Proteomes" id="UP000287394">
    <property type="component" value="Chromosome"/>
</dbReference>
<dbReference type="Gene3D" id="2.60.120.260">
    <property type="entry name" value="Galactose-binding domain-like"/>
    <property type="match status" value="1"/>
</dbReference>
<dbReference type="Gene3D" id="3.20.20.80">
    <property type="entry name" value="Glycosidases"/>
    <property type="match status" value="1"/>
</dbReference>
<reference evidence="1 2" key="1">
    <citation type="journal article" date="2019" name="Int. J. Syst. Evol. Microbiol.">
        <title>Capsulimonas corticalis gen. nov., sp. nov., an aerobic capsulated bacterium, of a novel bacterial order, Capsulimonadales ord. nov., of the class Armatimonadia of the phylum Armatimonadetes.</title>
        <authorList>
            <person name="Li J."/>
            <person name="Kudo C."/>
            <person name="Tonouchi A."/>
        </authorList>
    </citation>
    <scope>NUCLEOTIDE SEQUENCE [LARGE SCALE GENOMIC DNA]</scope>
    <source>
        <strain evidence="1 2">AX-7</strain>
    </source>
</reference>
<accession>A0A402D6E8</accession>
<dbReference type="CDD" id="cd11576">
    <property type="entry name" value="GH99_GH71_like_2"/>
    <property type="match status" value="1"/>
</dbReference>
<dbReference type="EMBL" id="AP025739">
    <property type="protein sequence ID" value="BDI32024.1"/>
    <property type="molecule type" value="Genomic_DNA"/>
</dbReference>
<organism evidence="1 2">
    <name type="scientific">Capsulimonas corticalis</name>
    <dbReference type="NCBI Taxonomy" id="2219043"/>
    <lineage>
        <taxon>Bacteria</taxon>
        <taxon>Bacillati</taxon>
        <taxon>Armatimonadota</taxon>
        <taxon>Armatimonadia</taxon>
        <taxon>Capsulimonadales</taxon>
        <taxon>Capsulimonadaceae</taxon>
        <taxon>Capsulimonas</taxon>
    </lineage>
</organism>
<dbReference type="AlphaFoldDB" id="A0A402D6E8"/>
<name>A0A402D6E8_9BACT</name>
<keyword evidence="2" id="KW-1185">Reference proteome</keyword>